<dbReference type="GO" id="GO:0030154">
    <property type="term" value="P:cell differentiation"/>
    <property type="evidence" value="ECO:0007669"/>
    <property type="project" value="UniProtKB-KW"/>
</dbReference>
<dbReference type="PROSITE" id="PS51262">
    <property type="entry name" value="COS"/>
    <property type="match status" value="1"/>
</dbReference>
<dbReference type="GO" id="GO:0070507">
    <property type="term" value="P:regulation of microtubule cytoskeleton organization"/>
    <property type="evidence" value="ECO:0007669"/>
    <property type="project" value="TreeGrafter"/>
</dbReference>
<dbReference type="AlphaFoldDB" id="A0A8C4QGP4"/>
<dbReference type="OMA" id="NQLEESC"/>
<dbReference type="PANTHER" id="PTHR24099">
    <property type="entry name" value="E3 UBIQUITIN-PROTEIN LIGASE TRIM36-RELATED"/>
    <property type="match status" value="1"/>
</dbReference>
<evidence type="ECO:0000256" key="4">
    <source>
        <dbReference type="ARBA" id="ARBA00004496"/>
    </source>
</evidence>
<dbReference type="Proteomes" id="UP000694388">
    <property type="component" value="Unplaced"/>
</dbReference>
<proteinExistence type="predicted"/>
<feature type="compositionally biased region" description="Basic and acidic residues" evidence="18">
    <location>
        <begin position="351"/>
        <end position="363"/>
    </location>
</feature>
<feature type="region of interest" description="Disordered" evidence="18">
    <location>
        <begin position="325"/>
        <end position="363"/>
    </location>
</feature>
<dbReference type="SUPFAM" id="SSF57845">
    <property type="entry name" value="B-box zinc-binding domain"/>
    <property type="match status" value="1"/>
</dbReference>
<evidence type="ECO:0000256" key="12">
    <source>
        <dbReference type="ARBA" id="ARBA00022782"/>
    </source>
</evidence>
<dbReference type="Gene3D" id="3.30.40.10">
    <property type="entry name" value="Zinc/RING finger domain, C3HC4 (zinc finger)"/>
    <property type="match status" value="1"/>
</dbReference>
<evidence type="ECO:0000256" key="16">
    <source>
        <dbReference type="ARBA" id="ARBA00023242"/>
    </source>
</evidence>
<evidence type="ECO:0000259" key="21">
    <source>
        <dbReference type="PROSITE" id="PS51262"/>
    </source>
</evidence>
<feature type="domain" description="RING-type" evidence="19">
    <location>
        <begin position="25"/>
        <end position="80"/>
    </location>
</feature>
<dbReference type="Pfam" id="PF13445">
    <property type="entry name" value="zf-RING_UBOX"/>
    <property type="match status" value="1"/>
</dbReference>
<dbReference type="GO" id="GO:0005634">
    <property type="term" value="C:nucleus"/>
    <property type="evidence" value="ECO:0007669"/>
    <property type="project" value="UniProtKB-SubCell"/>
</dbReference>
<keyword evidence="14" id="KW-0175">Coiled coil</keyword>
<dbReference type="FunFam" id="3.30.40.10:FF:000014">
    <property type="entry name" value="probable E3 ubiquitin-protein ligase MID2"/>
    <property type="match status" value="1"/>
</dbReference>
<dbReference type="CDD" id="cd19833">
    <property type="entry name" value="Bbox2_MuRF3_C-II"/>
    <property type="match status" value="1"/>
</dbReference>
<evidence type="ECO:0000256" key="2">
    <source>
        <dbReference type="ARBA" id="ARBA00003888"/>
    </source>
</evidence>
<keyword evidence="12" id="KW-0221">Differentiation</keyword>
<dbReference type="InterPro" id="IPR017907">
    <property type="entry name" value="Znf_RING_CS"/>
</dbReference>
<feature type="domain" description="B box-type" evidence="20">
    <location>
        <begin position="117"/>
        <end position="159"/>
    </location>
</feature>
<dbReference type="GO" id="GO:0005874">
    <property type="term" value="C:microtubule"/>
    <property type="evidence" value="ECO:0007669"/>
    <property type="project" value="UniProtKB-KW"/>
</dbReference>
<dbReference type="EC" id="2.3.2.27" evidence="5"/>
<dbReference type="InterPro" id="IPR050617">
    <property type="entry name" value="E3_ligase_FN3/SPRY"/>
</dbReference>
<dbReference type="Gene3D" id="1.20.5.170">
    <property type="match status" value="1"/>
</dbReference>
<evidence type="ECO:0000256" key="5">
    <source>
        <dbReference type="ARBA" id="ARBA00012483"/>
    </source>
</evidence>
<protein>
    <recommendedName>
        <fullName evidence="6">Tripartite motif-containing protein 54</fullName>
        <ecNumber evidence="5">2.3.2.27</ecNumber>
    </recommendedName>
</protein>
<sequence>MSTSQVRSMLRSTDQLETLERQLLCPICLEIFTKPVVILPCQHNLCRKCASDIFEASNPYYTSRSGMLPSGGRFRCPSCRHEVVLDRHGVYGLQRNLLVENIIDIYKEEAMRPIKKLDQPMCPEHGEEKINIYCVSCRVPTCSLCKVFGEHKDCQVEPLCNIYTGQKTELNEQVAGLVACNDRRQALISQLEKLCSVIEENGREQQNVINERFDGLLAALEERRRVLLRTVCREQEGRIRRIRDMVSRHSVALHNTSHLVQVALQSIDEPEMAVFLQSSGPLFDRITEACEGEDLEAPEPGYENMDHFSADLEEAEEAIRSITFTSDIEVEEDPEENFNGYDEEQLFNESGEDHSDASEERFQ</sequence>
<organism evidence="22 23">
    <name type="scientific">Eptatretus burgeri</name>
    <name type="common">Inshore hagfish</name>
    <dbReference type="NCBI Taxonomy" id="7764"/>
    <lineage>
        <taxon>Eukaryota</taxon>
        <taxon>Metazoa</taxon>
        <taxon>Chordata</taxon>
        <taxon>Craniata</taxon>
        <taxon>Vertebrata</taxon>
        <taxon>Cyclostomata</taxon>
        <taxon>Myxini</taxon>
        <taxon>Myxiniformes</taxon>
        <taxon>Myxinidae</taxon>
        <taxon>Eptatretinae</taxon>
        <taxon>Eptatretus</taxon>
    </lineage>
</organism>
<reference evidence="22" key="1">
    <citation type="submission" date="2025-08" db="UniProtKB">
        <authorList>
            <consortium name="Ensembl"/>
        </authorList>
    </citation>
    <scope>IDENTIFICATION</scope>
</reference>
<keyword evidence="15" id="KW-0514">Muscle protein</keyword>
<dbReference type="PROSITE" id="PS50119">
    <property type="entry name" value="ZF_BBOX"/>
    <property type="match status" value="1"/>
</dbReference>
<dbReference type="InterPro" id="IPR017903">
    <property type="entry name" value="COS_domain"/>
</dbReference>
<dbReference type="SMART" id="SM00184">
    <property type="entry name" value="RING"/>
    <property type="match status" value="1"/>
</dbReference>
<evidence type="ECO:0000256" key="10">
    <source>
        <dbReference type="ARBA" id="ARBA00022723"/>
    </source>
</evidence>
<dbReference type="InterPro" id="IPR013083">
    <property type="entry name" value="Znf_RING/FYVE/PHD"/>
</dbReference>
<dbReference type="PROSITE" id="PS50089">
    <property type="entry name" value="ZF_RING_2"/>
    <property type="match status" value="1"/>
</dbReference>
<keyword evidence="9" id="KW-0493">Microtubule</keyword>
<keyword evidence="13" id="KW-0862">Zinc</keyword>
<dbReference type="GeneTree" id="ENSGT00940000154004"/>
<keyword evidence="8" id="KW-0808">Transferase</keyword>
<reference evidence="22" key="2">
    <citation type="submission" date="2025-09" db="UniProtKB">
        <authorList>
            <consortium name="Ensembl"/>
        </authorList>
    </citation>
    <scope>IDENTIFICATION</scope>
</reference>
<evidence type="ECO:0000256" key="11">
    <source>
        <dbReference type="ARBA" id="ARBA00022771"/>
    </source>
</evidence>
<name>A0A8C4QGP4_EPTBU</name>
<dbReference type="SUPFAM" id="SSF57850">
    <property type="entry name" value="RING/U-box"/>
    <property type="match status" value="1"/>
</dbReference>
<dbReference type="PANTHER" id="PTHR24099:SF17">
    <property type="entry name" value="TRIPARTITE MOTIF CONTAINING 55"/>
    <property type="match status" value="1"/>
</dbReference>
<dbReference type="GO" id="GO:0061630">
    <property type="term" value="F:ubiquitin protein ligase activity"/>
    <property type="evidence" value="ECO:0007669"/>
    <property type="project" value="UniProtKB-EC"/>
</dbReference>
<dbReference type="Ensembl" id="ENSEBUT00000015805.1">
    <property type="protein sequence ID" value="ENSEBUP00000015229.1"/>
    <property type="gene ID" value="ENSEBUG00000009594.1"/>
</dbReference>
<accession>A0A8C4QGP4</accession>
<dbReference type="Gene3D" id="3.30.160.60">
    <property type="entry name" value="Classic Zinc Finger"/>
    <property type="match status" value="1"/>
</dbReference>
<evidence type="ECO:0000256" key="17">
    <source>
        <dbReference type="PROSITE-ProRule" id="PRU00024"/>
    </source>
</evidence>
<evidence type="ECO:0000256" key="3">
    <source>
        <dbReference type="ARBA" id="ARBA00004123"/>
    </source>
</evidence>
<dbReference type="InterPro" id="IPR000315">
    <property type="entry name" value="Znf_B-box"/>
</dbReference>
<dbReference type="Pfam" id="PF00643">
    <property type="entry name" value="zf-B_box"/>
    <property type="match status" value="1"/>
</dbReference>
<evidence type="ECO:0000256" key="1">
    <source>
        <dbReference type="ARBA" id="ARBA00000900"/>
    </source>
</evidence>
<evidence type="ECO:0000256" key="14">
    <source>
        <dbReference type="ARBA" id="ARBA00023054"/>
    </source>
</evidence>
<comment type="subcellular location">
    <subcellularLocation>
        <location evidence="4">Cytoplasm</location>
    </subcellularLocation>
    <subcellularLocation>
        <location evidence="3">Nucleus</location>
    </subcellularLocation>
</comment>
<keyword evidence="10" id="KW-0479">Metal-binding</keyword>
<dbReference type="PROSITE" id="PS00518">
    <property type="entry name" value="ZF_RING_1"/>
    <property type="match status" value="1"/>
</dbReference>
<evidence type="ECO:0000256" key="9">
    <source>
        <dbReference type="ARBA" id="ARBA00022701"/>
    </source>
</evidence>
<comment type="function">
    <text evidence="2">May bind and stabilize microtubules during myotubes formation.</text>
</comment>
<keyword evidence="7" id="KW-0963">Cytoplasm</keyword>
<dbReference type="GO" id="GO:0005737">
    <property type="term" value="C:cytoplasm"/>
    <property type="evidence" value="ECO:0007669"/>
    <property type="project" value="UniProtKB-SubCell"/>
</dbReference>
<keyword evidence="16" id="KW-0539">Nucleus</keyword>
<evidence type="ECO:0000256" key="15">
    <source>
        <dbReference type="ARBA" id="ARBA00023179"/>
    </source>
</evidence>
<dbReference type="InterPro" id="IPR027370">
    <property type="entry name" value="Znf-RING_euk"/>
</dbReference>
<evidence type="ECO:0000256" key="13">
    <source>
        <dbReference type="ARBA" id="ARBA00022833"/>
    </source>
</evidence>
<evidence type="ECO:0000313" key="23">
    <source>
        <dbReference type="Proteomes" id="UP000694388"/>
    </source>
</evidence>
<keyword evidence="11 17" id="KW-0863">Zinc-finger</keyword>
<dbReference type="GO" id="GO:0008270">
    <property type="term" value="F:zinc ion binding"/>
    <property type="evidence" value="ECO:0007669"/>
    <property type="project" value="UniProtKB-KW"/>
</dbReference>
<comment type="catalytic activity">
    <reaction evidence="1">
        <text>S-ubiquitinyl-[E2 ubiquitin-conjugating enzyme]-L-cysteine + [acceptor protein]-L-lysine = [E2 ubiquitin-conjugating enzyme]-L-cysteine + N(6)-ubiquitinyl-[acceptor protein]-L-lysine.</text>
        <dbReference type="EC" id="2.3.2.27"/>
    </reaction>
</comment>
<feature type="domain" description="COS" evidence="21">
    <location>
        <begin position="267"/>
        <end position="325"/>
    </location>
</feature>
<evidence type="ECO:0000259" key="19">
    <source>
        <dbReference type="PROSITE" id="PS50089"/>
    </source>
</evidence>
<keyword evidence="23" id="KW-1185">Reference proteome</keyword>
<evidence type="ECO:0000259" key="20">
    <source>
        <dbReference type="PROSITE" id="PS50119"/>
    </source>
</evidence>
<dbReference type="InterPro" id="IPR033492">
    <property type="entry name" value="Trim54_Bbox2_Zfn"/>
</dbReference>
<dbReference type="InterPro" id="IPR001841">
    <property type="entry name" value="Znf_RING"/>
</dbReference>
<evidence type="ECO:0000313" key="22">
    <source>
        <dbReference type="Ensembl" id="ENSEBUP00000015229.1"/>
    </source>
</evidence>
<evidence type="ECO:0000256" key="6">
    <source>
        <dbReference type="ARBA" id="ARBA00014725"/>
    </source>
</evidence>
<evidence type="ECO:0000256" key="7">
    <source>
        <dbReference type="ARBA" id="ARBA00022490"/>
    </source>
</evidence>
<evidence type="ECO:0000256" key="8">
    <source>
        <dbReference type="ARBA" id="ARBA00022679"/>
    </source>
</evidence>
<dbReference type="SMART" id="SM00336">
    <property type="entry name" value="BBOX"/>
    <property type="match status" value="1"/>
</dbReference>
<evidence type="ECO:0000256" key="18">
    <source>
        <dbReference type="SAM" id="MobiDB-lite"/>
    </source>
</evidence>
<feature type="compositionally biased region" description="Acidic residues" evidence="18">
    <location>
        <begin position="328"/>
        <end position="346"/>
    </location>
</feature>